<proteinExistence type="predicted"/>
<protein>
    <submittedName>
        <fullName evidence="2">Uncharacterized protein</fullName>
    </submittedName>
</protein>
<reference evidence="2 3" key="1">
    <citation type="journal article" date="2015" name="Stand. Genomic Sci.">
        <title>Genomic Encyclopedia of Bacterial and Archaeal Type Strains, Phase III: the genomes of soil and plant-associated and newly described type strains.</title>
        <authorList>
            <person name="Whitman W.B."/>
            <person name="Woyke T."/>
            <person name="Klenk H.P."/>
            <person name="Zhou Y."/>
            <person name="Lilburn T.G."/>
            <person name="Beck B.J."/>
            <person name="De Vos P."/>
            <person name="Vandamme P."/>
            <person name="Eisen J.A."/>
            <person name="Garrity G."/>
            <person name="Hugenholtz P."/>
            <person name="Kyrpides N.C."/>
        </authorList>
    </citation>
    <scope>NUCLEOTIDE SEQUENCE [LARGE SCALE GENOMIC DNA]</scope>
    <source>
        <strain evidence="2 3">CGMCC 1.10948</strain>
    </source>
</reference>
<dbReference type="Proteomes" id="UP000316291">
    <property type="component" value="Unassembled WGS sequence"/>
</dbReference>
<organism evidence="2 3">
    <name type="scientific">Bradyrhizobium huanghuaihaiense</name>
    <dbReference type="NCBI Taxonomy" id="990078"/>
    <lineage>
        <taxon>Bacteria</taxon>
        <taxon>Pseudomonadati</taxon>
        <taxon>Pseudomonadota</taxon>
        <taxon>Alphaproteobacteria</taxon>
        <taxon>Hyphomicrobiales</taxon>
        <taxon>Nitrobacteraceae</taxon>
        <taxon>Bradyrhizobium</taxon>
    </lineage>
</organism>
<evidence type="ECO:0000313" key="3">
    <source>
        <dbReference type="Proteomes" id="UP000316291"/>
    </source>
</evidence>
<evidence type="ECO:0000313" key="2">
    <source>
        <dbReference type="EMBL" id="TWI66767.1"/>
    </source>
</evidence>
<sequence>MIHSSSVRARVTSEEDDRSARWTGSAGEKVDIKFQPEGLVFGEAPSTLVGADGKVIKEF</sequence>
<accession>A0A562RCJ4</accession>
<gene>
    <name evidence="2" type="ORF">IQ16_04934</name>
</gene>
<dbReference type="AlphaFoldDB" id="A0A562RCJ4"/>
<evidence type="ECO:0000256" key="1">
    <source>
        <dbReference type="SAM" id="MobiDB-lite"/>
    </source>
</evidence>
<dbReference type="EMBL" id="VLLA01000013">
    <property type="protein sequence ID" value="TWI66767.1"/>
    <property type="molecule type" value="Genomic_DNA"/>
</dbReference>
<comment type="caution">
    <text evidence="2">The sequence shown here is derived from an EMBL/GenBank/DDBJ whole genome shotgun (WGS) entry which is preliminary data.</text>
</comment>
<keyword evidence="3" id="KW-1185">Reference proteome</keyword>
<feature type="region of interest" description="Disordered" evidence="1">
    <location>
        <begin position="1"/>
        <end position="26"/>
    </location>
</feature>
<name>A0A562RCJ4_9BRAD</name>